<reference evidence="4" key="4">
    <citation type="submission" date="2022-01" db="EMBL/GenBank/DDBJ databases">
        <title>Collection of gut derived symbiotic bacterial strains cultured from healthy donors.</title>
        <authorList>
            <person name="Lin H."/>
            <person name="Kohout C."/>
            <person name="Waligurski E."/>
            <person name="Pamer E.G."/>
        </authorList>
    </citation>
    <scope>NUCLEOTIDE SEQUENCE</scope>
    <source>
        <strain evidence="4">DFI.5.49</strain>
    </source>
</reference>
<dbReference type="GeneID" id="79855805"/>
<dbReference type="OrthoDB" id="422698at2"/>
<feature type="domain" description="PrcB C-terminal" evidence="2">
    <location>
        <begin position="72"/>
        <end position="128"/>
    </location>
</feature>
<reference evidence="3 6" key="1">
    <citation type="submission" date="2015-09" db="EMBL/GenBank/DDBJ databases">
        <authorList>
            <consortium name="Pathogen Informatics"/>
        </authorList>
    </citation>
    <scope>NUCLEOTIDE SEQUENCE [LARGE SCALE GENOMIC DNA]</scope>
    <source>
        <strain evidence="3 6">2789STDY5608849</strain>
    </source>
</reference>
<dbReference type="GO" id="GO:0008233">
    <property type="term" value="F:peptidase activity"/>
    <property type="evidence" value="ECO:0007669"/>
    <property type="project" value="UniProtKB-KW"/>
</dbReference>
<reference evidence="5 7" key="2">
    <citation type="journal article" date="2020" name="Cell Host Microbe">
        <title>Functional and Genomic Variation between Human-Derived Isolates of Lachnospiraceae Reveals Inter- and Intra-Species Diversity.</title>
        <authorList>
            <person name="Sorbara M.T."/>
            <person name="Littmann E.R."/>
            <person name="Fontana E."/>
            <person name="Moody T.U."/>
            <person name="Kohout C.E."/>
            <person name="Gjonbalaj M."/>
            <person name="Eaton V."/>
            <person name="Seok R."/>
            <person name="Leiner I.M."/>
            <person name="Pamer E.G."/>
        </authorList>
    </citation>
    <scope>NUCLEOTIDE SEQUENCE [LARGE SCALE GENOMIC DNA]</scope>
    <source>
        <strain evidence="5 7">MSK.14.54</strain>
    </source>
</reference>
<dbReference type="STRING" id="1150298.ERS852406_02129"/>
<evidence type="ECO:0000313" key="5">
    <source>
        <dbReference type="EMBL" id="NSE17214.1"/>
    </source>
</evidence>
<evidence type="ECO:0000256" key="1">
    <source>
        <dbReference type="SAM" id="SignalP"/>
    </source>
</evidence>
<keyword evidence="7" id="KW-1185">Reference proteome</keyword>
<sequence>MMKKKRRGRVLLAAVILMLLASCRITDVSEGERKELSYAIVKPGDFPPEIDQILRRKKESAFQMAYESGDDLYILRGYGKQKSGGFSIQIEEVSKSENAVFVRTKLVGPAAKEEQKGAASCPYVVLKTKAAAGISVVFED</sequence>
<dbReference type="EMBL" id="CYYV01000010">
    <property type="protein sequence ID" value="CUO50879.1"/>
    <property type="molecule type" value="Genomic_DNA"/>
</dbReference>
<evidence type="ECO:0000313" key="6">
    <source>
        <dbReference type="Proteomes" id="UP000095706"/>
    </source>
</evidence>
<dbReference type="PROSITE" id="PS51257">
    <property type="entry name" value="PROKAR_LIPOPROTEIN"/>
    <property type="match status" value="1"/>
</dbReference>
<organism evidence="3 6">
    <name type="scientific">Fusicatenibacter saccharivorans</name>
    <dbReference type="NCBI Taxonomy" id="1150298"/>
    <lineage>
        <taxon>Bacteria</taxon>
        <taxon>Bacillati</taxon>
        <taxon>Bacillota</taxon>
        <taxon>Clostridia</taxon>
        <taxon>Lachnospirales</taxon>
        <taxon>Lachnospiraceae</taxon>
        <taxon>Fusicatenibacter</taxon>
    </lineage>
</organism>
<dbReference type="EMBL" id="JAAITQ010000026">
    <property type="protein sequence ID" value="NSE17214.1"/>
    <property type="molecule type" value="Genomic_DNA"/>
</dbReference>
<dbReference type="Proteomes" id="UP000768180">
    <property type="component" value="Unassembled WGS sequence"/>
</dbReference>
<keyword evidence="1" id="KW-0732">Signal</keyword>
<name>A0A174R6A2_9FIRM</name>
<feature type="chain" id="PRO_5044550035" evidence="1">
    <location>
        <begin position="27"/>
        <end position="140"/>
    </location>
</feature>
<gene>
    <name evidence="3" type="ORF">ERS852406_02129</name>
    <name evidence="5" type="ORF">G5B05_12530</name>
    <name evidence="4" type="ORF">L0N21_03780</name>
</gene>
<proteinExistence type="predicted"/>
<dbReference type="InterPro" id="IPR025748">
    <property type="entry name" value="PrcB_C_dom"/>
</dbReference>
<dbReference type="AlphaFoldDB" id="A0A174R6A2"/>
<dbReference type="Proteomes" id="UP001199915">
    <property type="component" value="Unassembled WGS sequence"/>
</dbReference>
<reference evidence="5" key="3">
    <citation type="submission" date="2020-02" db="EMBL/GenBank/DDBJ databases">
        <authorList>
            <person name="Littmann E."/>
            <person name="Sorbara M."/>
        </authorList>
    </citation>
    <scope>NUCLEOTIDE SEQUENCE</scope>
    <source>
        <strain evidence="5">MSK.14.54</strain>
    </source>
</reference>
<evidence type="ECO:0000313" key="4">
    <source>
        <dbReference type="EMBL" id="MCG4764640.1"/>
    </source>
</evidence>
<protein>
    <submittedName>
        <fullName evidence="4">Protease complex subunit PrcB family protein</fullName>
    </submittedName>
</protein>
<dbReference type="GO" id="GO:0006508">
    <property type="term" value="P:proteolysis"/>
    <property type="evidence" value="ECO:0007669"/>
    <property type="project" value="UniProtKB-KW"/>
</dbReference>
<keyword evidence="4" id="KW-0378">Hydrolase</keyword>
<dbReference type="Proteomes" id="UP000095706">
    <property type="component" value="Unassembled WGS sequence"/>
</dbReference>
<dbReference type="RefSeq" id="WP_022461788.1">
    <property type="nucleotide sequence ID" value="NZ_CYYV01000010.1"/>
</dbReference>
<evidence type="ECO:0000313" key="7">
    <source>
        <dbReference type="Proteomes" id="UP000768180"/>
    </source>
</evidence>
<feature type="signal peptide" evidence="1">
    <location>
        <begin position="1"/>
        <end position="26"/>
    </location>
</feature>
<evidence type="ECO:0000259" key="2">
    <source>
        <dbReference type="Pfam" id="PF14343"/>
    </source>
</evidence>
<accession>A0A174R6A2</accession>
<dbReference type="Pfam" id="PF14343">
    <property type="entry name" value="PrcB_C"/>
    <property type="match status" value="1"/>
</dbReference>
<evidence type="ECO:0000313" key="3">
    <source>
        <dbReference type="EMBL" id="CUO50879.1"/>
    </source>
</evidence>
<dbReference type="EMBL" id="JAKNFS010000004">
    <property type="protein sequence ID" value="MCG4764640.1"/>
    <property type="molecule type" value="Genomic_DNA"/>
</dbReference>
<keyword evidence="4" id="KW-0645">Protease</keyword>